<reference evidence="9" key="1">
    <citation type="journal article" date="2018" name="Nat. Genet.">
        <title>Extensive intraspecific gene order and gene structural variations between Mo17 and other maize genomes.</title>
        <authorList>
            <person name="Sun S."/>
            <person name="Zhou Y."/>
            <person name="Chen J."/>
            <person name="Shi J."/>
            <person name="Zhao H."/>
            <person name="Zhao H."/>
            <person name="Song W."/>
            <person name="Zhang M."/>
            <person name="Cui Y."/>
            <person name="Dong X."/>
            <person name="Liu H."/>
            <person name="Ma X."/>
            <person name="Jiao Y."/>
            <person name="Wang B."/>
            <person name="Wei X."/>
            <person name="Stein J.C."/>
            <person name="Glaubitz J.C."/>
            <person name="Lu F."/>
            <person name="Yu G."/>
            <person name="Liang C."/>
            <person name="Fengler K."/>
            <person name="Li B."/>
            <person name="Rafalski A."/>
            <person name="Schnable P.S."/>
            <person name="Ware D.H."/>
            <person name="Buckler E.S."/>
            <person name="Lai J."/>
        </authorList>
    </citation>
    <scope>NUCLEOTIDE SEQUENCE [LARGE SCALE GENOMIC DNA]</scope>
    <source>
        <tissue evidence="9">Seedling</tissue>
    </source>
</reference>
<dbReference type="PANTHER" id="PTHR23023">
    <property type="entry name" value="DIMETHYLANILINE MONOOXYGENASE"/>
    <property type="match status" value="1"/>
</dbReference>
<gene>
    <name evidence="9" type="ORF">Zm00014a_014535</name>
</gene>
<dbReference type="FunFam" id="3.50.50.60:FF:000138">
    <property type="entry name" value="Flavin-containing monooxygenase"/>
    <property type="match status" value="1"/>
</dbReference>
<evidence type="ECO:0000256" key="4">
    <source>
        <dbReference type="ARBA" id="ARBA00022827"/>
    </source>
</evidence>
<evidence type="ECO:0000256" key="6">
    <source>
        <dbReference type="ARBA" id="ARBA00023002"/>
    </source>
</evidence>
<dbReference type="InterPro" id="IPR000960">
    <property type="entry name" value="Flavin_mOase"/>
</dbReference>
<organism evidence="9">
    <name type="scientific">Zea mays</name>
    <name type="common">Maize</name>
    <dbReference type="NCBI Taxonomy" id="4577"/>
    <lineage>
        <taxon>Eukaryota</taxon>
        <taxon>Viridiplantae</taxon>
        <taxon>Streptophyta</taxon>
        <taxon>Embryophyta</taxon>
        <taxon>Tracheophyta</taxon>
        <taxon>Spermatophyta</taxon>
        <taxon>Magnoliopsida</taxon>
        <taxon>Liliopsida</taxon>
        <taxon>Poales</taxon>
        <taxon>Poaceae</taxon>
        <taxon>PACMAD clade</taxon>
        <taxon>Panicoideae</taxon>
        <taxon>Andropogonodae</taxon>
        <taxon>Andropogoneae</taxon>
        <taxon>Tripsacinae</taxon>
        <taxon>Zea</taxon>
    </lineage>
</organism>
<dbReference type="InterPro" id="IPR020946">
    <property type="entry name" value="Flavin_mOase-like"/>
</dbReference>
<dbReference type="PIRSF" id="PIRSF000332">
    <property type="entry name" value="FMO"/>
    <property type="match status" value="1"/>
</dbReference>
<dbReference type="SUPFAM" id="SSF51905">
    <property type="entry name" value="FAD/NAD(P)-binding domain"/>
    <property type="match status" value="2"/>
</dbReference>
<dbReference type="Proteomes" id="UP000251960">
    <property type="component" value="Chromosome 1"/>
</dbReference>
<dbReference type="PRINTS" id="PR00419">
    <property type="entry name" value="ADXRDTASE"/>
</dbReference>
<protein>
    <recommendedName>
        <fullName evidence="8">Flavin-containing monooxygenase</fullName>
        <ecNumber evidence="8">1.-.-.-</ecNumber>
    </recommendedName>
</protein>
<dbReference type="GO" id="GO:0004499">
    <property type="term" value="F:N,N-dimethylaniline monooxygenase activity"/>
    <property type="evidence" value="ECO:0007669"/>
    <property type="project" value="InterPro"/>
</dbReference>
<name>A0A317YB99_MAIZE</name>
<evidence type="ECO:0000256" key="7">
    <source>
        <dbReference type="ARBA" id="ARBA00023033"/>
    </source>
</evidence>
<evidence type="ECO:0000313" key="9">
    <source>
        <dbReference type="EMBL" id="PWZ55947.1"/>
    </source>
</evidence>
<keyword evidence="4 8" id="KW-0274">FAD</keyword>
<dbReference type="AlphaFoldDB" id="A0A317YB99"/>
<comment type="cofactor">
    <cofactor evidence="1 8">
        <name>FAD</name>
        <dbReference type="ChEBI" id="CHEBI:57692"/>
    </cofactor>
</comment>
<dbReference type="Gene3D" id="3.50.50.60">
    <property type="entry name" value="FAD/NAD(P)-binding domain"/>
    <property type="match status" value="3"/>
</dbReference>
<comment type="caution">
    <text evidence="9">The sequence shown here is derived from an EMBL/GenBank/DDBJ whole genome shotgun (WGS) entry which is preliminary data.</text>
</comment>
<keyword evidence="6 8" id="KW-0560">Oxidoreductase</keyword>
<dbReference type="GO" id="GO:0050661">
    <property type="term" value="F:NADP binding"/>
    <property type="evidence" value="ECO:0007669"/>
    <property type="project" value="InterPro"/>
</dbReference>
<keyword evidence="5" id="KW-0521">NADP</keyword>
<keyword evidence="3 8" id="KW-0285">Flavoprotein</keyword>
<dbReference type="EMBL" id="NCVQ01000001">
    <property type="protein sequence ID" value="PWZ55947.1"/>
    <property type="molecule type" value="Genomic_DNA"/>
</dbReference>
<dbReference type="InterPro" id="IPR036188">
    <property type="entry name" value="FAD/NAD-bd_sf"/>
</dbReference>
<dbReference type="GO" id="GO:0050660">
    <property type="term" value="F:flavin adenine dinucleotide binding"/>
    <property type="evidence" value="ECO:0007669"/>
    <property type="project" value="InterPro"/>
</dbReference>
<accession>A0A317YB99</accession>
<evidence type="ECO:0000256" key="8">
    <source>
        <dbReference type="RuleBase" id="RU361177"/>
    </source>
</evidence>
<keyword evidence="7 8" id="KW-0503">Monooxygenase</keyword>
<sequence length="493" mass="55158">MPSASLRLAVVGAGAAGLVAARELRREGHAPVVFERAAAVGGTWLYTPPATSSDPLGAAATHSSLYASLRTNLPRETMGFLDFPFAAGAAGSRDPRRFPGHEEVLRYLEAFARRFDLLRLVRFETEVLSVRREDGGRWAVTSRKLGDKGSGEEEFYDAVVVCNGHYTEPRLAVIPVINSYTYRTSTGVDAWPGKQMHSHNYRVPEPFLDQVVIIIGASASAVDISRDIASMAEEIWKLLSTGGAATVSVVANLMLGLQIDHAQEDGTVVFQDGSSIKADVIMHCTGYSDLQYHLHPVSYKSMPFCVNLESDNVLLAFVCCLATCMTFHSLEMTALSPWMTTVSIHYTSIFFHPKWHLICPSSDCLGKSVLLQIDAPVIPFPLFELQSKWVARVLSGRINLPSEDRMMEDVKAFYLKLEAHGWPKRYTHNFANYQFEYDDWLAEQCGHPPVEEWRKQMYAVTSMNKAARPESYRDEWDDEHLVAEANEYFKKFL</sequence>
<evidence type="ECO:0000256" key="5">
    <source>
        <dbReference type="ARBA" id="ARBA00022857"/>
    </source>
</evidence>
<dbReference type="InterPro" id="IPR050346">
    <property type="entry name" value="FMO-like"/>
</dbReference>
<dbReference type="ExpressionAtlas" id="A0A317YB99">
    <property type="expression patterns" value="baseline and differential"/>
</dbReference>
<dbReference type="EC" id="1.-.-.-" evidence="8"/>
<dbReference type="Pfam" id="PF00743">
    <property type="entry name" value="FMO-like"/>
    <property type="match status" value="1"/>
</dbReference>
<evidence type="ECO:0000256" key="1">
    <source>
        <dbReference type="ARBA" id="ARBA00001974"/>
    </source>
</evidence>
<proteinExistence type="inferred from homology"/>
<evidence type="ECO:0000256" key="2">
    <source>
        <dbReference type="ARBA" id="ARBA00009183"/>
    </source>
</evidence>
<comment type="similarity">
    <text evidence="2 8">Belongs to the FMO family.</text>
</comment>
<evidence type="ECO:0000256" key="3">
    <source>
        <dbReference type="ARBA" id="ARBA00022630"/>
    </source>
</evidence>